<dbReference type="EMBL" id="AJJU01000002">
    <property type="protein sequence ID" value="EID76690.1"/>
    <property type="molecule type" value="Genomic_DNA"/>
</dbReference>
<protein>
    <submittedName>
        <fullName evidence="1">Uncharacterized protein</fullName>
    </submittedName>
</protein>
<keyword evidence="2" id="KW-1185">Reference proteome</keyword>
<gene>
    <name evidence="1" type="ORF">W5A_01665</name>
</gene>
<name>I0WJX4_9FLAO</name>
<dbReference type="eggNOG" id="COG3187">
    <property type="taxonomic scope" value="Bacteria"/>
</dbReference>
<sequence length="136" mass="15453">MYLLLLILTTFNISYHSQDDCYLQYESISRGSYLSIHISSNQIILKTTPDDKGELIPISQYQWKQLIQKLNQINLENISKEEAPSKKRLYDGAAHAQLLIIKGGKHYQSQPFDHGHPPKGISSLVKAILTLSQTVE</sequence>
<dbReference type="Proteomes" id="UP000005938">
    <property type="component" value="Unassembled WGS sequence"/>
</dbReference>
<comment type="caution">
    <text evidence="1">The sequence shown here is derived from an EMBL/GenBank/DDBJ whole genome shotgun (WGS) entry which is preliminary data.</text>
</comment>
<dbReference type="STRING" id="946077.W5A_01665"/>
<accession>I0WJX4</accession>
<evidence type="ECO:0000313" key="1">
    <source>
        <dbReference type="EMBL" id="EID76690.1"/>
    </source>
</evidence>
<dbReference type="RefSeq" id="WP_008236724.1">
    <property type="nucleotide sequence ID" value="NZ_AJJU01000002.1"/>
</dbReference>
<reference evidence="1 2" key="1">
    <citation type="journal article" date="2012" name="J. Bacteriol.">
        <title>Genome Sequence of the Halotolerant Bacterium Imtechella halotolerans K1T.</title>
        <authorList>
            <person name="Kumar S."/>
            <person name="Vikram S."/>
            <person name="Subramanian S."/>
            <person name="Raghava G.P."/>
            <person name="Pinnaka A.K."/>
        </authorList>
    </citation>
    <scope>NUCLEOTIDE SEQUENCE [LARGE SCALE GENOMIC DNA]</scope>
    <source>
        <strain evidence="1 2">K1</strain>
    </source>
</reference>
<evidence type="ECO:0000313" key="2">
    <source>
        <dbReference type="Proteomes" id="UP000005938"/>
    </source>
</evidence>
<dbReference type="AlphaFoldDB" id="I0WJX4"/>
<proteinExistence type="predicted"/>
<organism evidence="1 2">
    <name type="scientific">Imtechella halotolerans K1</name>
    <dbReference type="NCBI Taxonomy" id="946077"/>
    <lineage>
        <taxon>Bacteria</taxon>
        <taxon>Pseudomonadati</taxon>
        <taxon>Bacteroidota</taxon>
        <taxon>Flavobacteriia</taxon>
        <taxon>Flavobacteriales</taxon>
        <taxon>Flavobacteriaceae</taxon>
        <taxon>Imtechella</taxon>
    </lineage>
</organism>
<dbReference type="OrthoDB" id="1446480at2"/>